<feature type="compositionally biased region" description="Basic residues" evidence="1">
    <location>
        <begin position="471"/>
        <end position="482"/>
    </location>
</feature>
<feature type="compositionally biased region" description="Low complexity" evidence="1">
    <location>
        <begin position="53"/>
        <end position="64"/>
    </location>
</feature>
<feature type="region of interest" description="Disordered" evidence="1">
    <location>
        <begin position="90"/>
        <end position="278"/>
    </location>
</feature>
<dbReference type="EMBL" id="QXFV01000403">
    <property type="protein sequence ID" value="KAE9038613.1"/>
    <property type="molecule type" value="Genomic_DNA"/>
</dbReference>
<feature type="compositionally biased region" description="Acidic residues" evidence="1">
    <location>
        <begin position="260"/>
        <end position="278"/>
    </location>
</feature>
<feature type="compositionally biased region" description="Basic residues" evidence="1">
    <location>
        <begin position="102"/>
        <end position="116"/>
    </location>
</feature>
<name>A0A6A3NCD6_9STRA</name>
<protein>
    <submittedName>
        <fullName evidence="2">Uncharacterized protein</fullName>
    </submittedName>
</protein>
<evidence type="ECO:0000313" key="3">
    <source>
        <dbReference type="Proteomes" id="UP000429607"/>
    </source>
</evidence>
<accession>A0A6A3NCD6</accession>
<comment type="caution">
    <text evidence="2">The sequence shown here is derived from an EMBL/GenBank/DDBJ whole genome shotgun (WGS) entry which is preliminary data.</text>
</comment>
<organism evidence="2 3">
    <name type="scientific">Phytophthora rubi</name>
    <dbReference type="NCBI Taxonomy" id="129364"/>
    <lineage>
        <taxon>Eukaryota</taxon>
        <taxon>Sar</taxon>
        <taxon>Stramenopiles</taxon>
        <taxon>Oomycota</taxon>
        <taxon>Peronosporomycetes</taxon>
        <taxon>Peronosporales</taxon>
        <taxon>Peronosporaceae</taxon>
        <taxon>Phytophthora</taxon>
    </lineage>
</organism>
<feature type="region of interest" description="Disordered" evidence="1">
    <location>
        <begin position="460"/>
        <end position="482"/>
    </location>
</feature>
<evidence type="ECO:0000313" key="2">
    <source>
        <dbReference type="EMBL" id="KAE9038613.1"/>
    </source>
</evidence>
<evidence type="ECO:0000256" key="1">
    <source>
        <dbReference type="SAM" id="MobiDB-lite"/>
    </source>
</evidence>
<reference evidence="2 3" key="1">
    <citation type="submission" date="2018-09" db="EMBL/GenBank/DDBJ databases">
        <title>Genomic investigation of the strawberry pathogen Phytophthora fragariae indicates pathogenicity is determined by transcriptional variation in three key races.</title>
        <authorList>
            <person name="Adams T.M."/>
            <person name="Armitage A.D."/>
            <person name="Sobczyk M.K."/>
            <person name="Bates H.J."/>
            <person name="Dunwell J.M."/>
            <person name="Nellist C.F."/>
            <person name="Harrison R.J."/>
        </authorList>
    </citation>
    <scope>NUCLEOTIDE SEQUENCE [LARGE SCALE GENOMIC DNA]</scope>
    <source>
        <strain evidence="2 3">SCRP249</strain>
    </source>
</reference>
<gene>
    <name evidence="2" type="ORF">PR001_g7876</name>
</gene>
<feature type="compositionally biased region" description="Pro residues" evidence="1">
    <location>
        <begin position="65"/>
        <end position="74"/>
    </location>
</feature>
<dbReference type="AlphaFoldDB" id="A0A6A3NCD6"/>
<sequence>MAARRENRSEADAFQARLAGRSFAEQQQLTAKHRAYLLAGERATDANFGGEDPAQATAAATPTTAPAPRPPPPTGKTAAYIQAAKDRMAARLAEEAAESSKKAKKAPAKGKRKVSRWRLAQIAREENKAKEAAAMARAEAAVVQRSSKKKKKRDQVAREERQGIDARQKTLGDLKQKKAAIEARKRKASPSPSASKKRKKRGSDSADDDGDADDESGTSASAILSMESTEPAAEASKTAAEPSEPVEAETVEDGGLNSDVDGDDADSEDWYTETDPAAEIESTIAVREQMEGGGVATDVVADDGGSSASDDDLDGVVLLGRERAMAMHNFEKERLSAAKAKLTRDWEVTTSNWNVLTKVEMDVLAQDAAALKKMRVDGWNLDPSSHPVRTEPYPGLFNGDYGPTDAVLARSESPLKLFFFFMPPKLWIKIASESNRYYNQHLNERVDRMYQKKVAQDDEVTRDAVLPAETKRHKKTKAKETA</sequence>
<feature type="compositionally biased region" description="Basic and acidic residues" evidence="1">
    <location>
        <begin position="90"/>
        <end position="101"/>
    </location>
</feature>
<feature type="region of interest" description="Disordered" evidence="1">
    <location>
        <begin position="45"/>
        <end position="78"/>
    </location>
</feature>
<feature type="compositionally biased region" description="Low complexity" evidence="1">
    <location>
        <begin position="132"/>
        <end position="141"/>
    </location>
</feature>
<feature type="compositionally biased region" description="Acidic residues" evidence="1">
    <location>
        <begin position="205"/>
        <end position="216"/>
    </location>
</feature>
<dbReference type="Proteomes" id="UP000429607">
    <property type="component" value="Unassembled WGS sequence"/>
</dbReference>
<feature type="compositionally biased region" description="Basic and acidic residues" evidence="1">
    <location>
        <begin position="154"/>
        <end position="183"/>
    </location>
</feature>
<proteinExistence type="predicted"/>